<dbReference type="AlphaFoldDB" id="A0A9Q9BJZ7"/>
<proteinExistence type="predicted"/>
<organism evidence="1 2">
    <name type="scientific">Treponema denticola</name>
    <dbReference type="NCBI Taxonomy" id="158"/>
    <lineage>
        <taxon>Bacteria</taxon>
        <taxon>Pseudomonadati</taxon>
        <taxon>Spirochaetota</taxon>
        <taxon>Spirochaetia</taxon>
        <taxon>Spirochaetales</taxon>
        <taxon>Treponemataceae</taxon>
        <taxon>Treponema</taxon>
    </lineage>
</organism>
<evidence type="ECO:0000313" key="2">
    <source>
        <dbReference type="Proteomes" id="UP001056981"/>
    </source>
</evidence>
<dbReference type="Proteomes" id="UP001056981">
    <property type="component" value="Chromosome"/>
</dbReference>
<protein>
    <submittedName>
        <fullName evidence="1">PIN domain-containing protein</fullName>
    </submittedName>
</protein>
<reference evidence="1" key="1">
    <citation type="submission" date="2020-04" db="EMBL/GenBank/DDBJ databases">
        <title>Comparative genomics of oral phylogroup-2 Treponema strains.</title>
        <authorList>
            <person name="Zeng H."/>
            <person name="Chan Y.K."/>
            <person name="Watt R.M."/>
        </authorList>
    </citation>
    <scope>NUCLEOTIDE SEQUENCE</scope>
    <source>
        <strain evidence="1">OMZ 905</strain>
    </source>
</reference>
<dbReference type="RefSeq" id="WP_253716950.1">
    <property type="nucleotide sequence ID" value="NZ_CP051522.1"/>
</dbReference>
<gene>
    <name evidence="1" type="ORF">E4N86_00245</name>
</gene>
<sequence length="71" mass="8308">MKLMQHEEENRVPLYAVIDTNVLVSAFLKENSIPRFVINYMYAGKIIPIYNKVETFVVTPRQILDLLEKPI</sequence>
<dbReference type="EMBL" id="CP051635">
    <property type="protein sequence ID" value="UTC99218.1"/>
    <property type="molecule type" value="Genomic_DNA"/>
</dbReference>
<accession>A0A9Q9BJZ7</accession>
<evidence type="ECO:0000313" key="1">
    <source>
        <dbReference type="EMBL" id="UTC99218.1"/>
    </source>
</evidence>
<name>A0A9Q9BJZ7_TREDN</name>